<keyword evidence="3" id="KW-1185">Reference proteome</keyword>
<dbReference type="Proteomes" id="UP001066276">
    <property type="component" value="Chromosome 3_2"/>
</dbReference>
<reference evidence="2" key="1">
    <citation type="journal article" date="2022" name="bioRxiv">
        <title>Sequencing and chromosome-scale assembly of the giantPleurodeles waltlgenome.</title>
        <authorList>
            <person name="Brown T."/>
            <person name="Elewa A."/>
            <person name="Iarovenko S."/>
            <person name="Subramanian E."/>
            <person name="Araus A.J."/>
            <person name="Petzold A."/>
            <person name="Susuki M."/>
            <person name="Suzuki K.-i.T."/>
            <person name="Hayashi T."/>
            <person name="Toyoda A."/>
            <person name="Oliveira C."/>
            <person name="Osipova E."/>
            <person name="Leigh N.D."/>
            <person name="Simon A."/>
            <person name="Yun M.H."/>
        </authorList>
    </citation>
    <scope>NUCLEOTIDE SEQUENCE</scope>
    <source>
        <strain evidence="2">20211129_DDA</strain>
        <tissue evidence="2">Liver</tissue>
    </source>
</reference>
<name>A0AAV7TYP1_PLEWA</name>
<protein>
    <submittedName>
        <fullName evidence="2">Uncharacterized protein</fullName>
    </submittedName>
</protein>
<dbReference type="EMBL" id="JANPWB010000006">
    <property type="protein sequence ID" value="KAJ1180692.1"/>
    <property type="molecule type" value="Genomic_DNA"/>
</dbReference>
<organism evidence="2 3">
    <name type="scientific">Pleurodeles waltl</name>
    <name type="common">Iberian ribbed newt</name>
    <dbReference type="NCBI Taxonomy" id="8319"/>
    <lineage>
        <taxon>Eukaryota</taxon>
        <taxon>Metazoa</taxon>
        <taxon>Chordata</taxon>
        <taxon>Craniata</taxon>
        <taxon>Vertebrata</taxon>
        <taxon>Euteleostomi</taxon>
        <taxon>Amphibia</taxon>
        <taxon>Batrachia</taxon>
        <taxon>Caudata</taxon>
        <taxon>Salamandroidea</taxon>
        <taxon>Salamandridae</taxon>
        <taxon>Pleurodelinae</taxon>
        <taxon>Pleurodeles</taxon>
    </lineage>
</organism>
<evidence type="ECO:0000313" key="3">
    <source>
        <dbReference type="Proteomes" id="UP001066276"/>
    </source>
</evidence>
<feature type="region of interest" description="Disordered" evidence="1">
    <location>
        <begin position="25"/>
        <end position="50"/>
    </location>
</feature>
<feature type="compositionally biased region" description="Pro residues" evidence="1">
    <location>
        <begin position="38"/>
        <end position="49"/>
    </location>
</feature>
<accession>A0AAV7TYP1</accession>
<dbReference type="InterPro" id="IPR042566">
    <property type="entry name" value="L1_C"/>
</dbReference>
<evidence type="ECO:0000256" key="1">
    <source>
        <dbReference type="SAM" id="MobiDB-lite"/>
    </source>
</evidence>
<comment type="caution">
    <text evidence="2">The sequence shown here is derived from an EMBL/GenBank/DDBJ whole genome shotgun (WGS) entry which is preliminary data.</text>
</comment>
<proteinExistence type="predicted"/>
<dbReference type="AlphaFoldDB" id="A0AAV7TYP1"/>
<dbReference type="Gene3D" id="3.30.250.20">
    <property type="entry name" value="L1 transposable element, C-terminal domain"/>
    <property type="match status" value="1"/>
</dbReference>
<gene>
    <name evidence="2" type="ORF">NDU88_005909</name>
</gene>
<sequence>MPGPASPPITTDLFSQWWLTSLPGRSSTRGAGKIPRGPAAPPMHGPRAPPLQGLLVAPIQMPGSAVADLCLPPWAQPPPSQALVLRSPQMLNTALQGTSGTAPSWVAAAPLPGHRAARLKGSCELEPPQATPAYSGSRHRPRGSAVLLDNGHELRIAADFSRETNKKRKAFRARRPQLRYLIIKFGLFELPRMWITLDGKSRDFFDPTDLHSFLDNVSAQPMDQKAGDFMTNTPRHVTSLHS</sequence>
<evidence type="ECO:0000313" key="2">
    <source>
        <dbReference type="EMBL" id="KAJ1180692.1"/>
    </source>
</evidence>